<name>A0A0A2LJ46_9FLAO</name>
<organism evidence="1 2">
    <name type="scientific">Flavobacterium beibuense F44-8</name>
    <dbReference type="NCBI Taxonomy" id="1406840"/>
    <lineage>
        <taxon>Bacteria</taxon>
        <taxon>Pseudomonadati</taxon>
        <taxon>Bacteroidota</taxon>
        <taxon>Flavobacteriia</taxon>
        <taxon>Flavobacteriales</taxon>
        <taxon>Flavobacteriaceae</taxon>
        <taxon>Flavobacterium</taxon>
    </lineage>
</organism>
<evidence type="ECO:0000313" key="1">
    <source>
        <dbReference type="EMBL" id="KGO79949.1"/>
    </source>
</evidence>
<protein>
    <recommendedName>
        <fullName evidence="3">DUF1508 domain-containing protein</fullName>
    </recommendedName>
</protein>
<dbReference type="RefSeq" id="WP_035134544.1">
    <property type="nucleotide sequence ID" value="NZ_JRLV01000014.1"/>
</dbReference>
<dbReference type="EMBL" id="JRLV01000014">
    <property type="protein sequence ID" value="KGO79949.1"/>
    <property type="molecule type" value="Genomic_DNA"/>
</dbReference>
<gene>
    <name evidence="1" type="ORF">Q763_12150</name>
</gene>
<evidence type="ECO:0008006" key="3">
    <source>
        <dbReference type="Google" id="ProtNLM"/>
    </source>
</evidence>
<dbReference type="InterPro" id="IPR036913">
    <property type="entry name" value="YegP-like_sf"/>
</dbReference>
<reference evidence="1 2" key="1">
    <citation type="submission" date="2013-09" db="EMBL/GenBank/DDBJ databases">
        <authorList>
            <person name="Zeng Z."/>
            <person name="Chen C."/>
        </authorList>
    </citation>
    <scope>NUCLEOTIDE SEQUENCE [LARGE SCALE GENOMIC DNA]</scope>
    <source>
        <strain evidence="1 2">F44-8</strain>
    </source>
</reference>
<proteinExistence type="predicted"/>
<sequence length="128" mass="14495">MGMFVISKRNNGDYKFVFTSRKGKTIFTSIGCKQKSDCQRIIEAITEDVHKFTFRKNATPSGKHFFRLSIGGLVLATSRKYSTPLMLQKGIDEIIKYVITAEILDFSEGESIFPPEEEVFLNEEAKAS</sequence>
<dbReference type="AlphaFoldDB" id="A0A0A2LJ46"/>
<dbReference type="eggNOG" id="COG3422">
    <property type="taxonomic scope" value="Bacteria"/>
</dbReference>
<dbReference type="Gene3D" id="2.30.29.80">
    <property type="match status" value="1"/>
</dbReference>
<dbReference type="STRING" id="1406840.Q763_12150"/>
<dbReference type="Proteomes" id="UP000030129">
    <property type="component" value="Unassembled WGS sequence"/>
</dbReference>
<accession>A0A0A2LJ46</accession>
<comment type="caution">
    <text evidence="1">The sequence shown here is derived from an EMBL/GenBank/DDBJ whole genome shotgun (WGS) entry which is preliminary data.</text>
</comment>
<keyword evidence="2" id="KW-1185">Reference proteome</keyword>
<dbReference type="SUPFAM" id="SSF160113">
    <property type="entry name" value="YegP-like"/>
    <property type="match status" value="2"/>
</dbReference>
<evidence type="ECO:0000313" key="2">
    <source>
        <dbReference type="Proteomes" id="UP000030129"/>
    </source>
</evidence>